<name>A0A0C2ZYK5_9AGAM</name>
<dbReference type="STRING" id="1036808.A0A0C2ZYK5"/>
<dbReference type="AlphaFoldDB" id="A0A0C2ZYK5"/>
<dbReference type="OrthoDB" id="2608369at2759"/>
<dbReference type="InParanoid" id="A0A0C2ZYK5"/>
<feature type="non-terminal residue" evidence="2">
    <location>
        <position position="171"/>
    </location>
</feature>
<evidence type="ECO:0000313" key="3">
    <source>
        <dbReference type="Proteomes" id="UP000053989"/>
    </source>
</evidence>
<dbReference type="Gene3D" id="3.40.50.300">
    <property type="entry name" value="P-loop containing nucleotide triphosphate hydrolases"/>
    <property type="match status" value="1"/>
</dbReference>
<dbReference type="Proteomes" id="UP000053989">
    <property type="component" value="Unassembled WGS sequence"/>
</dbReference>
<protein>
    <recommendedName>
        <fullName evidence="1">G domain-containing protein</fullName>
    </recommendedName>
</protein>
<gene>
    <name evidence="2" type="ORF">SCLCIDRAFT_64976</name>
</gene>
<reference evidence="2 3" key="1">
    <citation type="submission" date="2014-04" db="EMBL/GenBank/DDBJ databases">
        <authorList>
            <consortium name="DOE Joint Genome Institute"/>
            <person name="Kuo A."/>
            <person name="Kohler A."/>
            <person name="Nagy L.G."/>
            <person name="Floudas D."/>
            <person name="Copeland A."/>
            <person name="Barry K.W."/>
            <person name="Cichocki N."/>
            <person name="Veneault-Fourrey C."/>
            <person name="LaButti K."/>
            <person name="Lindquist E.A."/>
            <person name="Lipzen A."/>
            <person name="Lundell T."/>
            <person name="Morin E."/>
            <person name="Murat C."/>
            <person name="Sun H."/>
            <person name="Tunlid A."/>
            <person name="Henrissat B."/>
            <person name="Grigoriev I.V."/>
            <person name="Hibbett D.S."/>
            <person name="Martin F."/>
            <person name="Nordberg H.P."/>
            <person name="Cantor M.N."/>
            <person name="Hua S.X."/>
        </authorList>
    </citation>
    <scope>NUCLEOTIDE SEQUENCE [LARGE SCALE GENOMIC DNA]</scope>
    <source>
        <strain evidence="2 3">Foug A</strain>
    </source>
</reference>
<feature type="domain" description="G" evidence="1">
    <location>
        <begin position="11"/>
        <end position="76"/>
    </location>
</feature>
<dbReference type="Pfam" id="PF01926">
    <property type="entry name" value="MMR_HSR1"/>
    <property type="match status" value="1"/>
</dbReference>
<dbReference type="HOGENOM" id="CLU_018003_0_1_1"/>
<dbReference type="InterPro" id="IPR027417">
    <property type="entry name" value="P-loop_NTPase"/>
</dbReference>
<evidence type="ECO:0000313" key="2">
    <source>
        <dbReference type="EMBL" id="KIM57537.1"/>
    </source>
</evidence>
<evidence type="ECO:0000259" key="1">
    <source>
        <dbReference type="Pfam" id="PF01926"/>
    </source>
</evidence>
<organism evidence="2 3">
    <name type="scientific">Scleroderma citrinum Foug A</name>
    <dbReference type="NCBI Taxonomy" id="1036808"/>
    <lineage>
        <taxon>Eukaryota</taxon>
        <taxon>Fungi</taxon>
        <taxon>Dikarya</taxon>
        <taxon>Basidiomycota</taxon>
        <taxon>Agaricomycotina</taxon>
        <taxon>Agaricomycetes</taxon>
        <taxon>Agaricomycetidae</taxon>
        <taxon>Boletales</taxon>
        <taxon>Sclerodermatineae</taxon>
        <taxon>Sclerodermataceae</taxon>
        <taxon>Scleroderma</taxon>
    </lineage>
</organism>
<dbReference type="SUPFAM" id="SSF52540">
    <property type="entry name" value="P-loop containing nucleoside triphosphate hydrolases"/>
    <property type="match status" value="1"/>
</dbReference>
<dbReference type="InterPro" id="IPR006073">
    <property type="entry name" value="GTP-bd"/>
</dbReference>
<dbReference type="GO" id="GO:0005525">
    <property type="term" value="F:GTP binding"/>
    <property type="evidence" value="ECO:0007669"/>
    <property type="project" value="InterPro"/>
</dbReference>
<keyword evidence="3" id="KW-1185">Reference proteome</keyword>
<sequence length="171" mass="19180">STYISNLLFSVLGTTGSGMSNFINKLTGMRPETRSQELISCTRDVTPYAYYHGDQRFVFVDTPGLDSAHSSQRAVLKKTEDWLATIYRKSIKPTGVIYTHCISEAHESGTKSNSFRLISDMCGHEAADRVQVVTTMWDEADVAFAETVEMTMKFGPWKSMLDAGARYARFH</sequence>
<dbReference type="EMBL" id="KN822099">
    <property type="protein sequence ID" value="KIM57537.1"/>
    <property type="molecule type" value="Genomic_DNA"/>
</dbReference>
<reference evidence="3" key="2">
    <citation type="submission" date="2015-01" db="EMBL/GenBank/DDBJ databases">
        <title>Evolutionary Origins and Diversification of the Mycorrhizal Mutualists.</title>
        <authorList>
            <consortium name="DOE Joint Genome Institute"/>
            <consortium name="Mycorrhizal Genomics Consortium"/>
            <person name="Kohler A."/>
            <person name="Kuo A."/>
            <person name="Nagy L.G."/>
            <person name="Floudas D."/>
            <person name="Copeland A."/>
            <person name="Barry K.W."/>
            <person name="Cichocki N."/>
            <person name="Veneault-Fourrey C."/>
            <person name="LaButti K."/>
            <person name="Lindquist E.A."/>
            <person name="Lipzen A."/>
            <person name="Lundell T."/>
            <person name="Morin E."/>
            <person name="Murat C."/>
            <person name="Riley R."/>
            <person name="Ohm R."/>
            <person name="Sun H."/>
            <person name="Tunlid A."/>
            <person name="Henrissat B."/>
            <person name="Grigoriev I.V."/>
            <person name="Hibbett D.S."/>
            <person name="Martin F."/>
        </authorList>
    </citation>
    <scope>NUCLEOTIDE SEQUENCE [LARGE SCALE GENOMIC DNA]</scope>
    <source>
        <strain evidence="3">Foug A</strain>
    </source>
</reference>
<proteinExistence type="predicted"/>
<feature type="non-terminal residue" evidence="2">
    <location>
        <position position="1"/>
    </location>
</feature>
<accession>A0A0C2ZYK5</accession>